<dbReference type="PROSITE" id="PS51662">
    <property type="entry name" value="BP_PHYTASE"/>
    <property type="match status" value="2"/>
</dbReference>
<dbReference type="EMBL" id="JAOANI010000014">
    <property type="protein sequence ID" value="MCT7358512.1"/>
    <property type="molecule type" value="Genomic_DNA"/>
</dbReference>
<proteinExistence type="predicted"/>
<dbReference type="RefSeq" id="WP_260975417.1">
    <property type="nucleotide sequence ID" value="NZ_JAOANI010000014.1"/>
</dbReference>
<reference evidence="3" key="2">
    <citation type="submission" date="2022-08" db="EMBL/GenBank/DDBJ databases">
        <authorList>
            <person name="Dong C."/>
        </authorList>
    </citation>
    <scope>NUCLEOTIDE SEQUENCE</scope>
    <source>
        <strain evidence="3">59MF3M-4</strain>
    </source>
</reference>
<dbReference type="SUPFAM" id="SSF50956">
    <property type="entry name" value="Thermostable phytase (3-phytase)"/>
    <property type="match status" value="2"/>
</dbReference>
<accession>A0A9X2WF10</accession>
<feature type="signal peptide" evidence="1">
    <location>
        <begin position="1"/>
        <end position="23"/>
    </location>
</feature>
<keyword evidence="1" id="KW-0732">Signal</keyword>
<dbReference type="PROSITE" id="PS51257">
    <property type="entry name" value="PROKAR_LIPOPROTEIN"/>
    <property type="match status" value="1"/>
</dbReference>
<dbReference type="Pfam" id="PF02333">
    <property type="entry name" value="Phytase"/>
    <property type="match status" value="2"/>
</dbReference>
<feature type="domain" description="BPP" evidence="2">
    <location>
        <begin position="30"/>
        <end position="314"/>
    </location>
</feature>
<evidence type="ECO:0000313" key="4">
    <source>
        <dbReference type="Proteomes" id="UP001147830"/>
    </source>
</evidence>
<name>A0A9X2WF10_9GAMM</name>
<evidence type="ECO:0000256" key="1">
    <source>
        <dbReference type="SAM" id="SignalP"/>
    </source>
</evidence>
<feature type="chain" id="PRO_5040833567" evidence="1">
    <location>
        <begin position="24"/>
        <end position="654"/>
    </location>
</feature>
<dbReference type="InterPro" id="IPR011042">
    <property type="entry name" value="6-blade_b-propeller_TolB-like"/>
</dbReference>
<protein>
    <submittedName>
        <fullName evidence="3">Phytase</fullName>
    </submittedName>
</protein>
<dbReference type="GO" id="GO:0016158">
    <property type="term" value="F:inositol hexakisphosphate 3-phosphatase activity"/>
    <property type="evidence" value="ECO:0007669"/>
    <property type="project" value="InterPro"/>
</dbReference>
<dbReference type="Proteomes" id="UP001147830">
    <property type="component" value="Unassembled WGS sequence"/>
</dbReference>
<organism evidence="3 4">
    <name type="scientific">Thalassolituus pacificus</name>
    <dbReference type="NCBI Taxonomy" id="2975440"/>
    <lineage>
        <taxon>Bacteria</taxon>
        <taxon>Pseudomonadati</taxon>
        <taxon>Pseudomonadota</taxon>
        <taxon>Gammaproteobacteria</taxon>
        <taxon>Oceanospirillales</taxon>
        <taxon>Oceanospirillaceae</taxon>
        <taxon>Thalassolituus</taxon>
    </lineage>
</organism>
<feature type="domain" description="BPP" evidence="2">
    <location>
        <begin position="324"/>
        <end position="648"/>
    </location>
</feature>
<gene>
    <name evidence="3" type="ORF">NYR02_05690</name>
</gene>
<keyword evidence="4" id="KW-1185">Reference proteome</keyword>
<comment type="caution">
    <text evidence="3">The sequence shown here is derived from an EMBL/GenBank/DDBJ whole genome shotgun (WGS) entry which is preliminary data.</text>
</comment>
<sequence>MTIRNLNRALSTATLSLLLAACASNDLPETTGHLPRLPSATLSASMLPVSAEQAILISSEGDATQKYWLSTGPDNGIQLQDSRFTLLDKKDIQAEFIDQRRDQQGTLFVSIDKENNRPVSYRIKKQHITDLAFGQALTYPIEGICLYQPVGSPLQLFVLDEQQMAHQLLIKSDGNVLTQQEIRRFPLPPNSEYCVVDDVSEQLFVSEENVGVWAYSARAESEVSRQAVDLVQPWGQLHSNGGPLAISQGQLFIAELGGNILHHYPLLQSGSEQATGSGRAVILEQALASDNLRTGINSDGTTRLIILDDDSGQLFSSSIHLPQQARQQESIRNIAAQAETTPVRKTGDAADDPAIWVNTHTAENSRVLGTNKKFGLYVYDLNGQELQELQAGRVNNVDVRQGFTFKNQPADIAAASQRDRQAIALFHIDPLSGHVSATTEITTTLDNVYGLCMYKNLKEQFFVFINDEDGRFEQYEITDSATGWNGNKVREFRVNSQPEGCAADDIKQQLFLGEEDVAIWTIGAEADAGTTLTQVAAASDILVADIEGMDIYRSGKEAYLVVSSQGNDSYLLYQAEAPYEYIGRFRVGINAEKGIDGASETDGLTVTSANLGAEYPQGMLVVQDGRNFLPEENQNFKYVNWQDIQTLIQPVLKP</sequence>
<dbReference type="AlphaFoldDB" id="A0A9X2WF10"/>
<reference evidence="3" key="1">
    <citation type="journal article" date="2022" name="Front. Microbiol.">
        <title>Genome-based taxonomic rearrangement of Oceanobacter-related bacteria including the description of Thalassolituus hydrocarbonoclasticus sp. nov. and Thalassolituus pacificus sp. nov. and emended description of the genus Thalassolituus.</title>
        <authorList>
            <person name="Dong C."/>
            <person name="Wei L."/>
            <person name="Wang J."/>
            <person name="Lai Q."/>
            <person name="Huang Z."/>
            <person name="Shao Z."/>
        </authorList>
    </citation>
    <scope>NUCLEOTIDE SEQUENCE</scope>
    <source>
        <strain evidence="3">59MF3M-4</strain>
    </source>
</reference>
<dbReference type="Gene3D" id="2.120.10.30">
    <property type="entry name" value="TolB, C-terminal domain"/>
    <property type="match status" value="2"/>
</dbReference>
<dbReference type="InterPro" id="IPR003431">
    <property type="entry name" value="B-propeller_Phytase"/>
</dbReference>
<evidence type="ECO:0000259" key="2">
    <source>
        <dbReference type="PROSITE" id="PS51662"/>
    </source>
</evidence>
<evidence type="ECO:0000313" key="3">
    <source>
        <dbReference type="EMBL" id="MCT7358512.1"/>
    </source>
</evidence>